<dbReference type="EMBL" id="MCGT01000006">
    <property type="protein sequence ID" value="ORX58787.1"/>
    <property type="molecule type" value="Genomic_DNA"/>
</dbReference>
<protein>
    <submittedName>
        <fullName evidence="1">Uncharacterized protein</fullName>
    </submittedName>
</protein>
<dbReference type="EMBL" id="MCGT01000006">
    <property type="protein sequence ID" value="ORX58786.1"/>
    <property type="molecule type" value="Genomic_DNA"/>
</dbReference>
<accession>A0A1X2GPV9</accession>
<gene>
    <name evidence="2" type="ORF">DM01DRAFT_1400196</name>
    <name evidence="1" type="ORF">DM01DRAFT_310667</name>
</gene>
<name>A0A1X2GPV9_9FUNG</name>
<sequence>MFVGSLLMSWPRTQTPAGSRSMATSPNFASCELKYHLSSTFSASRAALLNGPLQTPFTVFTYRAYGDSKKTNAKAASAFFLAIAKAVLYDPSQQLPRQAIECCLADCTKTGAVPDILRCVLAMFNDTNPDSSITVLGNATLNQHAEDLAELLTSYLTKANKSQVAPIILDSLLSY</sequence>
<comment type="caution">
    <text evidence="1">The sequence shown here is derived from an EMBL/GenBank/DDBJ whole genome shotgun (WGS) entry which is preliminary data.</text>
</comment>
<dbReference type="Proteomes" id="UP000242146">
    <property type="component" value="Unassembled WGS sequence"/>
</dbReference>
<dbReference type="OrthoDB" id="2225936at2759"/>
<organism evidence="1 3">
    <name type="scientific">Hesseltinella vesiculosa</name>
    <dbReference type="NCBI Taxonomy" id="101127"/>
    <lineage>
        <taxon>Eukaryota</taxon>
        <taxon>Fungi</taxon>
        <taxon>Fungi incertae sedis</taxon>
        <taxon>Mucoromycota</taxon>
        <taxon>Mucoromycotina</taxon>
        <taxon>Mucoromycetes</taxon>
        <taxon>Mucorales</taxon>
        <taxon>Cunninghamellaceae</taxon>
        <taxon>Hesseltinella</taxon>
    </lineage>
</organism>
<keyword evidence="3" id="KW-1185">Reference proteome</keyword>
<dbReference type="AlphaFoldDB" id="A0A1X2GPV9"/>
<reference evidence="1 3" key="1">
    <citation type="submission" date="2016-07" db="EMBL/GenBank/DDBJ databases">
        <title>Pervasive Adenine N6-methylation of Active Genes in Fungi.</title>
        <authorList>
            <consortium name="DOE Joint Genome Institute"/>
            <person name="Mondo S.J."/>
            <person name="Dannebaum R.O."/>
            <person name="Kuo R.C."/>
            <person name="Labutti K."/>
            <person name="Haridas S."/>
            <person name="Kuo A."/>
            <person name="Salamov A."/>
            <person name="Ahrendt S.R."/>
            <person name="Lipzen A."/>
            <person name="Sullivan W."/>
            <person name="Andreopoulos W.B."/>
            <person name="Clum A."/>
            <person name="Lindquist E."/>
            <person name="Daum C."/>
            <person name="Ramamoorthy G.K."/>
            <person name="Gryganskyi A."/>
            <person name="Culley D."/>
            <person name="Magnuson J.K."/>
            <person name="James T.Y."/>
            <person name="O'Malley M.A."/>
            <person name="Stajich J.E."/>
            <person name="Spatafora J.W."/>
            <person name="Visel A."/>
            <person name="Grigoriev I.V."/>
        </authorList>
    </citation>
    <scope>NUCLEOTIDE SEQUENCE [LARGE SCALE GENOMIC DNA]</scope>
    <source>
        <strain evidence="1 3">NRRL 3301</strain>
    </source>
</reference>
<evidence type="ECO:0000313" key="2">
    <source>
        <dbReference type="EMBL" id="ORX58787.1"/>
    </source>
</evidence>
<evidence type="ECO:0000313" key="3">
    <source>
        <dbReference type="Proteomes" id="UP000242146"/>
    </source>
</evidence>
<evidence type="ECO:0000313" key="1">
    <source>
        <dbReference type="EMBL" id="ORX58786.1"/>
    </source>
</evidence>
<proteinExistence type="predicted"/>